<keyword evidence="5" id="KW-1185">Reference proteome</keyword>
<evidence type="ECO:0000256" key="2">
    <source>
        <dbReference type="SAM" id="Phobius"/>
    </source>
</evidence>
<keyword evidence="3" id="KW-0732">Signal</keyword>
<name>A0A939C671_9ACTN</name>
<dbReference type="Gene3D" id="3.40.50.1820">
    <property type="entry name" value="alpha/beta hydrolase"/>
    <property type="match status" value="1"/>
</dbReference>
<dbReference type="RefSeq" id="WP_205257028.1">
    <property type="nucleotide sequence ID" value="NZ_BAAAPV010000001.1"/>
</dbReference>
<evidence type="ECO:0000256" key="1">
    <source>
        <dbReference type="SAM" id="MobiDB-lite"/>
    </source>
</evidence>
<comment type="caution">
    <text evidence="4">The sequence shown here is derived from an EMBL/GenBank/DDBJ whole genome shotgun (WGS) entry which is preliminary data.</text>
</comment>
<evidence type="ECO:0008006" key="6">
    <source>
        <dbReference type="Google" id="ProtNLM"/>
    </source>
</evidence>
<accession>A0A939C671</accession>
<dbReference type="Proteomes" id="UP000663801">
    <property type="component" value="Unassembled WGS sequence"/>
</dbReference>
<keyword evidence="2" id="KW-0812">Transmembrane</keyword>
<dbReference type="AlphaFoldDB" id="A0A939C671"/>
<dbReference type="EMBL" id="JAERWL010000009">
    <property type="protein sequence ID" value="MBM9476912.1"/>
    <property type="molecule type" value="Genomic_DNA"/>
</dbReference>
<feature type="chain" id="PRO_5038117980" description="Secreted protein" evidence="3">
    <location>
        <begin position="32"/>
        <end position="1006"/>
    </location>
</feature>
<keyword evidence="2" id="KW-1133">Transmembrane helix</keyword>
<proteinExistence type="predicted"/>
<feature type="signal peptide" evidence="3">
    <location>
        <begin position="1"/>
        <end position="31"/>
    </location>
</feature>
<sequence length="1006" mass="101969">MKTRRRPTLPGALAVLLLVGGLVLAPPLAGAASAAPGDVVDSGPGWTITETADGYRIELTVADPLPVRSAEAGLEVDGVDLTSVSVSADRRRVQAETPDPAVRNTDTVVLTWDGDPAVQAADGTAGDTAPPASGPVLDADPAVAGPYTVARADYDLGDEVEDLAGLEGRRGEIRGAVYYPAEKTTASPVALFLHGRHTGCVSGPEQWPCTGGASIPSYLGYDQPAQALASNGVVVVSVSADAINVLDNFASDGGTQARGQLVLDTLTRLAQADTVGAPGFDPVLRGRLDLTRVGLMGHSRGGAGVVRAARMNSQLDQPFGIRSVFPLAPTNPTRETAPGVATAVLLPYCDGDVSSLDGQHFVDDAQGAFDDSVLRTSLLVMGTNHNYFNTIWSPGGFSVATSDDWSYVDEDQSNPVCGQNAPGRLDQAAQRAVGTAYLSGFFRLTLADDTRFLPLFDGSRSTVASARNADVRVAAQAPADDRIDLAPTASTTLLASGVQAAVCTGSGTAALSAATACSTLAPDQVPHWGPAWSAGSLPTSSAFRMRWDAAGGSLDLPFAVGSRDVSTMTDLTFTLAPDEAVAGSTDVTAEVYDGTGTTRSLDPALLDDALRVLPGTTTPLRRVVLQQVRVPLSSLAGLDLTDIRGIRFRSGTDTGGVYIADVAATRSSVGRPEVRKLPTLSLAPTGVRQVAATRAGSLAVLLDEPSPRPVTTWIVTHAQAGVSTRITATTKVTVPAGQRCAPASFPVPGAGEEGVSVARIDADGGLITAALPGIATAEVTVQPADLGDDGPQVGEQGDVCAEALTPIGTLGVPGGELRPGDAFTVTGSGFRAGETVTLTVPGAADVTALADGDGAVRIAAAVPADASPGAAEVTAVGYGSSLRATGSITVTAAAPPTSSDPSTSDPATSDPSTSDSSTTSDPATSDPVTSDPATSSTTTTPVVTSTVTAVVVPVVRTTSRDAAAVRSGSLAHTGVDVGGLISAGVLLIGAGLTVVVTTRRRTRRAH</sequence>
<dbReference type="InterPro" id="IPR029058">
    <property type="entry name" value="AB_hydrolase_fold"/>
</dbReference>
<dbReference type="SUPFAM" id="SSF53474">
    <property type="entry name" value="alpha/beta-Hydrolases"/>
    <property type="match status" value="1"/>
</dbReference>
<organism evidence="4 5">
    <name type="scientific">Nakamurella flavida</name>
    <dbReference type="NCBI Taxonomy" id="363630"/>
    <lineage>
        <taxon>Bacteria</taxon>
        <taxon>Bacillati</taxon>
        <taxon>Actinomycetota</taxon>
        <taxon>Actinomycetes</taxon>
        <taxon>Nakamurellales</taxon>
        <taxon>Nakamurellaceae</taxon>
        <taxon>Nakamurella</taxon>
    </lineage>
</organism>
<protein>
    <recommendedName>
        <fullName evidence="6">Secreted protein</fullName>
    </recommendedName>
</protein>
<keyword evidence="2" id="KW-0472">Membrane</keyword>
<feature type="transmembrane region" description="Helical" evidence="2">
    <location>
        <begin position="977"/>
        <end position="996"/>
    </location>
</feature>
<evidence type="ECO:0000313" key="4">
    <source>
        <dbReference type="EMBL" id="MBM9476912.1"/>
    </source>
</evidence>
<gene>
    <name evidence="4" type="ORF">JL107_10685</name>
</gene>
<feature type="region of interest" description="Disordered" evidence="1">
    <location>
        <begin position="892"/>
        <end position="941"/>
    </location>
</feature>
<evidence type="ECO:0000256" key="3">
    <source>
        <dbReference type="SAM" id="SignalP"/>
    </source>
</evidence>
<reference evidence="4" key="1">
    <citation type="submission" date="2021-01" db="EMBL/GenBank/DDBJ databases">
        <title>KCTC 19127 draft genome.</title>
        <authorList>
            <person name="An D."/>
        </authorList>
    </citation>
    <scope>NUCLEOTIDE SEQUENCE</scope>
    <source>
        <strain evidence="4">KCTC 19127</strain>
    </source>
</reference>
<evidence type="ECO:0000313" key="5">
    <source>
        <dbReference type="Proteomes" id="UP000663801"/>
    </source>
</evidence>